<dbReference type="EMBL" id="VSSQ01010271">
    <property type="protein sequence ID" value="MPM43882.1"/>
    <property type="molecule type" value="Genomic_DNA"/>
</dbReference>
<name>A0A644ZSQ2_9ZZZZ</name>
<protein>
    <submittedName>
        <fullName evidence="2">Uncharacterized protein</fullName>
    </submittedName>
</protein>
<evidence type="ECO:0000256" key="1">
    <source>
        <dbReference type="SAM" id="MobiDB-lite"/>
    </source>
</evidence>
<feature type="compositionally biased region" description="Polar residues" evidence="1">
    <location>
        <begin position="135"/>
        <end position="144"/>
    </location>
</feature>
<sequence>MVEERQAVVEFVIAQSARVKTQRAHGLVHRQLLRARNRLHHRFVVRQRGALDGVAVVHQQRVGKLLARRTHQRGGALEAVALVFGQLEVVVAAHIEVQVGGLQHRQCRRGRLGLRIDDATVAIIIATPTGHQQRRSGNSRQDVTTLEHKRRER</sequence>
<evidence type="ECO:0000313" key="2">
    <source>
        <dbReference type="EMBL" id="MPM43882.1"/>
    </source>
</evidence>
<comment type="caution">
    <text evidence="2">The sequence shown here is derived from an EMBL/GenBank/DDBJ whole genome shotgun (WGS) entry which is preliminary data.</text>
</comment>
<dbReference type="AlphaFoldDB" id="A0A644ZSQ2"/>
<accession>A0A644ZSQ2</accession>
<feature type="region of interest" description="Disordered" evidence="1">
    <location>
        <begin position="128"/>
        <end position="153"/>
    </location>
</feature>
<reference evidence="2" key="1">
    <citation type="submission" date="2019-08" db="EMBL/GenBank/DDBJ databases">
        <authorList>
            <person name="Kucharzyk K."/>
            <person name="Murdoch R.W."/>
            <person name="Higgins S."/>
            <person name="Loffler F."/>
        </authorList>
    </citation>
    <scope>NUCLEOTIDE SEQUENCE</scope>
</reference>
<gene>
    <name evidence="2" type="ORF">SDC9_90559</name>
</gene>
<proteinExistence type="predicted"/>
<organism evidence="2">
    <name type="scientific">bioreactor metagenome</name>
    <dbReference type="NCBI Taxonomy" id="1076179"/>
    <lineage>
        <taxon>unclassified sequences</taxon>
        <taxon>metagenomes</taxon>
        <taxon>ecological metagenomes</taxon>
    </lineage>
</organism>